<evidence type="ECO:0000256" key="3">
    <source>
        <dbReference type="ARBA" id="ARBA00022741"/>
    </source>
</evidence>
<sequence>MSKRFEETIRGLNQQLVDGDITAVELVEETIARIKALDETYNAFITLNEEAALEAAKASDEAGYSTDRPLQGIPLGIKDNIVTENLRTTAASRMLENFVPVYNSTVCDRLEAAGAIIIGKLNMDEFAMGGSTETSYFGQTRNPWDTDRVPGGSSGGSAAAVAGGEVVAALGSDTGGSIRQPAAFTGIVGLKPTYGLVSRWGLIAFGSSFDQIGPMTRTVEDNAIILEAIAGHDDHDSTTADLTVPKYSQNLDDGIEGLKVAVPKEFFAEGVDEKVQENVRQAIAKLEELGAIVEGVSIPHLKYGIPAYYILASSEASSNLQRFDGVRYGYRAENVKDLEDLYVRTRSEGFGPEVKMRIMLGTFALSSGYFDAYFNKAGKVRYLLRQELASVFEKYDVIAGPVSTTPAYKLGERVDDPLQMYMADLLTVPVNLAGLPGMSVPAGFDEDGLPIGLQLIGNYFDESTLYKTAYAFEQATDYQSKHPE</sequence>
<reference evidence="10 12" key="1">
    <citation type="journal article" date="2016" name="Genome Announc.">
        <title>Complete Genome Sequences of Aerococcus christensenii CCUG 28831T, Aerococcus sanguinicola CCUG 43001T, Aerococcus urinae CCUG 36881T, Aerococcus urinaeequi CCUG 28094T, Aerococcus urinaehominis CCUG 42038 BT, and Aerococcus viridans CCUG 4311T.</title>
        <authorList>
            <person name="Carkaci D."/>
            <person name="Dargis R."/>
            <person name="Nielsen X.C."/>
            <person name="Skovgaard O."/>
            <person name="Fuursted K."/>
            <person name="Christensen J.J."/>
        </authorList>
    </citation>
    <scope>NUCLEOTIDE SEQUENCE [LARGE SCALE GENOMIC DNA]</scope>
    <source>
        <strain evidence="10 12">CCUG43001</strain>
    </source>
</reference>
<evidence type="ECO:0000256" key="7">
    <source>
        <dbReference type="ARBA" id="ARBA00047407"/>
    </source>
</evidence>
<dbReference type="KEGG" id="asan:AWM72_05940"/>
<protein>
    <recommendedName>
        <fullName evidence="8">Glutamyl-tRNA(Gln) amidotransferase subunit A</fullName>
        <shortName evidence="8">Glu-ADT subunit A</shortName>
        <ecNumber evidence="8">6.3.5.7</ecNumber>
    </recommendedName>
</protein>
<evidence type="ECO:0000256" key="2">
    <source>
        <dbReference type="ARBA" id="ARBA00022598"/>
    </source>
</evidence>
<feature type="active site" description="Charge relay system" evidence="8">
    <location>
        <position position="78"/>
    </location>
</feature>
<dbReference type="EC" id="6.3.5.7" evidence="8"/>
<dbReference type="HAMAP" id="MF_00120">
    <property type="entry name" value="GatA"/>
    <property type="match status" value="1"/>
</dbReference>
<evidence type="ECO:0000256" key="4">
    <source>
        <dbReference type="ARBA" id="ARBA00022840"/>
    </source>
</evidence>
<dbReference type="GeneID" id="92903607"/>
<name>A0A109REZ6_9LACT</name>
<dbReference type="Gene3D" id="3.90.1300.10">
    <property type="entry name" value="Amidase signature (AS) domain"/>
    <property type="match status" value="1"/>
</dbReference>
<keyword evidence="10" id="KW-0808">Transferase</keyword>
<reference evidence="11 13" key="3">
    <citation type="submission" date="2017-12" db="EMBL/GenBank/DDBJ databases">
        <title>Phylogenetic diversity of female urinary microbiome.</title>
        <authorList>
            <person name="Thomas-White K."/>
            <person name="Wolfe A.J."/>
        </authorList>
    </citation>
    <scope>NUCLEOTIDE SEQUENCE [LARGE SCALE GENOMIC DNA]</scope>
    <source>
        <strain evidence="11 13">UMB0139</strain>
    </source>
</reference>
<comment type="similarity">
    <text evidence="1 8">Belongs to the amidase family. GatA subfamily.</text>
</comment>
<dbReference type="NCBIfam" id="TIGR00132">
    <property type="entry name" value="gatA"/>
    <property type="match status" value="1"/>
</dbReference>
<evidence type="ECO:0000313" key="13">
    <source>
        <dbReference type="Proteomes" id="UP000234239"/>
    </source>
</evidence>
<dbReference type="Pfam" id="PF01425">
    <property type="entry name" value="Amidase"/>
    <property type="match status" value="1"/>
</dbReference>
<accession>A0A109REZ6</accession>
<dbReference type="PANTHER" id="PTHR11895">
    <property type="entry name" value="TRANSAMIDASE"/>
    <property type="match status" value="1"/>
</dbReference>
<reference evidence="12" key="2">
    <citation type="submission" date="2016-01" db="EMBL/GenBank/DDBJ databases">
        <title>Six Aerococcus type strain genome sequencing and assembly using PacBio and Illumina Hiseq.</title>
        <authorList>
            <person name="Carkaci D."/>
            <person name="Dargis R."/>
            <person name="Nielsen X.C."/>
            <person name="Skovgaard O."/>
            <person name="Fuursted K."/>
            <person name="Christensen J.J."/>
        </authorList>
    </citation>
    <scope>NUCLEOTIDE SEQUENCE [LARGE SCALE GENOMIC DNA]</scope>
    <source>
        <strain evidence="12">CCUG43001</strain>
    </source>
</reference>
<evidence type="ECO:0000256" key="6">
    <source>
        <dbReference type="ARBA" id="ARBA00025295"/>
    </source>
</evidence>
<dbReference type="SUPFAM" id="SSF75304">
    <property type="entry name" value="Amidase signature (AS) enzymes"/>
    <property type="match status" value="1"/>
</dbReference>
<feature type="domain" description="Amidase" evidence="9">
    <location>
        <begin position="25"/>
        <end position="465"/>
    </location>
</feature>
<proteinExistence type="inferred from homology"/>
<dbReference type="GO" id="GO:0006412">
    <property type="term" value="P:translation"/>
    <property type="evidence" value="ECO:0007669"/>
    <property type="project" value="UniProtKB-UniRule"/>
</dbReference>
<dbReference type="GO" id="GO:0005524">
    <property type="term" value="F:ATP binding"/>
    <property type="evidence" value="ECO:0007669"/>
    <property type="project" value="UniProtKB-KW"/>
</dbReference>
<dbReference type="InterPro" id="IPR000120">
    <property type="entry name" value="Amidase"/>
</dbReference>
<organism evidence="10 12">
    <name type="scientific">Aerococcus sanguinicola</name>
    <dbReference type="NCBI Taxonomy" id="119206"/>
    <lineage>
        <taxon>Bacteria</taxon>
        <taxon>Bacillati</taxon>
        <taxon>Bacillota</taxon>
        <taxon>Bacilli</taxon>
        <taxon>Lactobacillales</taxon>
        <taxon>Aerococcaceae</taxon>
        <taxon>Aerococcus</taxon>
    </lineage>
</organism>
<evidence type="ECO:0000313" key="10">
    <source>
        <dbReference type="EMBL" id="AMB94331.1"/>
    </source>
</evidence>
<keyword evidence="4 8" id="KW-0067">ATP-binding</keyword>
<evidence type="ECO:0000256" key="8">
    <source>
        <dbReference type="HAMAP-Rule" id="MF_00120"/>
    </source>
</evidence>
<dbReference type="AlphaFoldDB" id="A0A109REZ6"/>
<dbReference type="GO" id="GO:0050567">
    <property type="term" value="F:glutaminyl-tRNA synthase (glutamine-hydrolyzing) activity"/>
    <property type="evidence" value="ECO:0007669"/>
    <property type="project" value="UniProtKB-UniRule"/>
</dbReference>
<dbReference type="EMBL" id="PKGY01000002">
    <property type="protein sequence ID" value="PKZ22510.1"/>
    <property type="molecule type" value="Genomic_DNA"/>
</dbReference>
<dbReference type="Proteomes" id="UP000069912">
    <property type="component" value="Chromosome"/>
</dbReference>
<evidence type="ECO:0000256" key="5">
    <source>
        <dbReference type="ARBA" id="ARBA00022917"/>
    </source>
</evidence>
<keyword evidence="3 8" id="KW-0547">Nucleotide-binding</keyword>
<dbReference type="InterPro" id="IPR020556">
    <property type="entry name" value="Amidase_CS"/>
</dbReference>
<dbReference type="PROSITE" id="PS00571">
    <property type="entry name" value="AMIDASES"/>
    <property type="match status" value="1"/>
</dbReference>
<dbReference type="GO" id="GO:0016740">
    <property type="term" value="F:transferase activity"/>
    <property type="evidence" value="ECO:0007669"/>
    <property type="project" value="UniProtKB-KW"/>
</dbReference>
<dbReference type="InterPro" id="IPR036928">
    <property type="entry name" value="AS_sf"/>
</dbReference>
<dbReference type="PANTHER" id="PTHR11895:SF151">
    <property type="entry name" value="GLUTAMYL-TRNA(GLN) AMIDOTRANSFERASE SUBUNIT A"/>
    <property type="match status" value="1"/>
</dbReference>
<evidence type="ECO:0000313" key="11">
    <source>
        <dbReference type="EMBL" id="PKZ22510.1"/>
    </source>
</evidence>
<feature type="active site" description="Acyl-ester intermediate" evidence="8">
    <location>
        <position position="177"/>
    </location>
</feature>
<dbReference type="InterPro" id="IPR004412">
    <property type="entry name" value="GatA"/>
</dbReference>
<evidence type="ECO:0000259" key="9">
    <source>
        <dbReference type="Pfam" id="PF01425"/>
    </source>
</evidence>
<keyword evidence="12" id="KW-1185">Reference proteome</keyword>
<keyword evidence="2 8" id="KW-0436">Ligase</keyword>
<comment type="function">
    <text evidence="6 8">Allows the formation of correctly charged Gln-tRNA(Gln) through the transamidation of misacylated Glu-tRNA(Gln) in organisms which lack glutaminyl-tRNA synthetase. The reaction takes place in the presence of glutamine and ATP through an activated gamma-phospho-Glu-tRNA(Gln).</text>
</comment>
<dbReference type="GO" id="GO:0030956">
    <property type="term" value="C:glutamyl-tRNA(Gln) amidotransferase complex"/>
    <property type="evidence" value="ECO:0007669"/>
    <property type="project" value="InterPro"/>
</dbReference>
<evidence type="ECO:0000313" key="12">
    <source>
        <dbReference type="Proteomes" id="UP000069912"/>
    </source>
</evidence>
<dbReference type="InterPro" id="IPR023631">
    <property type="entry name" value="Amidase_dom"/>
</dbReference>
<feature type="active site" description="Charge relay system" evidence="8">
    <location>
        <position position="153"/>
    </location>
</feature>
<dbReference type="EMBL" id="CP014160">
    <property type="protein sequence ID" value="AMB94331.1"/>
    <property type="molecule type" value="Genomic_DNA"/>
</dbReference>
<dbReference type="RefSeq" id="WP_067974776.1">
    <property type="nucleotide sequence ID" value="NZ_CAJHKM010000001.1"/>
</dbReference>
<evidence type="ECO:0000256" key="1">
    <source>
        <dbReference type="ARBA" id="ARBA00008069"/>
    </source>
</evidence>
<keyword evidence="5 8" id="KW-0648">Protein biosynthesis</keyword>
<comment type="catalytic activity">
    <reaction evidence="7 8">
        <text>L-glutamyl-tRNA(Gln) + L-glutamine + ATP + H2O = L-glutaminyl-tRNA(Gln) + L-glutamate + ADP + phosphate + H(+)</text>
        <dbReference type="Rhea" id="RHEA:17521"/>
        <dbReference type="Rhea" id="RHEA-COMP:9681"/>
        <dbReference type="Rhea" id="RHEA-COMP:9684"/>
        <dbReference type="ChEBI" id="CHEBI:15377"/>
        <dbReference type="ChEBI" id="CHEBI:15378"/>
        <dbReference type="ChEBI" id="CHEBI:29985"/>
        <dbReference type="ChEBI" id="CHEBI:30616"/>
        <dbReference type="ChEBI" id="CHEBI:43474"/>
        <dbReference type="ChEBI" id="CHEBI:58359"/>
        <dbReference type="ChEBI" id="CHEBI:78520"/>
        <dbReference type="ChEBI" id="CHEBI:78521"/>
        <dbReference type="ChEBI" id="CHEBI:456216"/>
        <dbReference type="EC" id="6.3.5.7"/>
    </reaction>
</comment>
<comment type="subunit">
    <text evidence="8">Heterotrimer of A, B and C subunits.</text>
</comment>
<gene>
    <name evidence="8 10" type="primary">gatA</name>
    <name evidence="10" type="ORF">AWM72_05940</name>
    <name evidence="11" type="ORF">CYJ28_05175</name>
</gene>
<dbReference type="Proteomes" id="UP000234239">
    <property type="component" value="Unassembled WGS sequence"/>
</dbReference>
<dbReference type="OrthoDB" id="9811471at2"/>